<protein>
    <submittedName>
        <fullName evidence="2">Uncharacterized protein</fullName>
    </submittedName>
</protein>
<dbReference type="Pfam" id="PF16683">
    <property type="entry name" value="TGase_elicitor"/>
    <property type="match status" value="1"/>
</dbReference>
<name>A0A8T1V6J6_9STRA</name>
<comment type="caution">
    <text evidence="2">The sequence shown here is derived from an EMBL/GenBank/DDBJ whole genome shotgun (WGS) entry which is preliminary data.</text>
</comment>
<feature type="compositionally biased region" description="Basic and acidic residues" evidence="1">
    <location>
        <begin position="193"/>
        <end position="202"/>
    </location>
</feature>
<accession>A0A8T1V6J6</accession>
<feature type="region of interest" description="Disordered" evidence="1">
    <location>
        <begin position="146"/>
        <end position="218"/>
    </location>
</feature>
<evidence type="ECO:0000313" key="3">
    <source>
        <dbReference type="Proteomes" id="UP000694044"/>
    </source>
</evidence>
<evidence type="ECO:0000313" key="2">
    <source>
        <dbReference type="EMBL" id="KAG7375729.1"/>
    </source>
</evidence>
<feature type="compositionally biased region" description="Basic residues" evidence="1">
    <location>
        <begin position="36"/>
        <end position="45"/>
    </location>
</feature>
<sequence>MTGSGITDGGTMGSGVRHDEQRHHGQLRRGGSSPPSRRRGARRRLPGRDPHGDPVPISQSWRRTMSPVEVCWRHFGELSDQGCIYTVEVDPTLPNITTISTRTTAPTAPTAPTTPLFTKVGTSIVSKEIPTQAAVQYLYIGKSTTSSTRVTTPATKSGTTPSAGKTGTTTGTASPFKTGTTTSTTPSTGSVRGEADTVKPKDCTTGWEDSTTTQGKMEKKRRLEANTNKDIAKLDAYFATSMEMTLKNLPTEGVHTPSPWPGPY</sequence>
<organism evidence="2 3">
    <name type="scientific">Phytophthora pseudosyringae</name>
    <dbReference type="NCBI Taxonomy" id="221518"/>
    <lineage>
        <taxon>Eukaryota</taxon>
        <taxon>Sar</taxon>
        <taxon>Stramenopiles</taxon>
        <taxon>Oomycota</taxon>
        <taxon>Peronosporomycetes</taxon>
        <taxon>Peronosporales</taxon>
        <taxon>Peronosporaceae</taxon>
        <taxon>Phytophthora</taxon>
    </lineage>
</organism>
<keyword evidence="3" id="KW-1185">Reference proteome</keyword>
<reference evidence="2" key="1">
    <citation type="submission" date="2021-02" db="EMBL/GenBank/DDBJ databases">
        <authorList>
            <person name="Palmer J.M."/>
        </authorList>
    </citation>
    <scope>NUCLEOTIDE SEQUENCE</scope>
    <source>
        <strain evidence="2">SCRP734</strain>
    </source>
</reference>
<dbReference type="InterPro" id="IPR032048">
    <property type="entry name" value="TGase_elicitor"/>
</dbReference>
<dbReference type="EMBL" id="JAGDFM010000958">
    <property type="protein sequence ID" value="KAG7375729.1"/>
    <property type="molecule type" value="Genomic_DNA"/>
</dbReference>
<evidence type="ECO:0000256" key="1">
    <source>
        <dbReference type="SAM" id="MobiDB-lite"/>
    </source>
</evidence>
<gene>
    <name evidence="2" type="ORF">PHYPSEUDO_015407</name>
</gene>
<feature type="compositionally biased region" description="Gly residues" evidence="1">
    <location>
        <begin position="1"/>
        <end position="13"/>
    </location>
</feature>
<feature type="compositionally biased region" description="Low complexity" evidence="1">
    <location>
        <begin position="146"/>
        <end position="190"/>
    </location>
</feature>
<dbReference type="GO" id="GO:0016755">
    <property type="term" value="F:aminoacyltransferase activity"/>
    <property type="evidence" value="ECO:0007669"/>
    <property type="project" value="InterPro"/>
</dbReference>
<dbReference type="Proteomes" id="UP000694044">
    <property type="component" value="Unassembled WGS sequence"/>
</dbReference>
<feature type="region of interest" description="Disordered" evidence="1">
    <location>
        <begin position="1"/>
        <end position="61"/>
    </location>
</feature>
<dbReference type="AlphaFoldDB" id="A0A8T1V6J6"/>
<proteinExistence type="predicted"/>